<dbReference type="UniPathway" id="UPA00850"/>
<evidence type="ECO:0000256" key="12">
    <source>
        <dbReference type="ARBA" id="ARBA00022840"/>
    </source>
</evidence>
<dbReference type="GO" id="GO:0046872">
    <property type="term" value="F:metal ion binding"/>
    <property type="evidence" value="ECO:0007669"/>
    <property type="project" value="UniProtKB-KW"/>
</dbReference>
<dbReference type="GO" id="GO:0005743">
    <property type="term" value="C:mitochondrial inner membrane"/>
    <property type="evidence" value="ECO:0007669"/>
    <property type="project" value="UniProtKB-SubCell"/>
</dbReference>
<keyword evidence="15" id="KW-0472">Membrane</keyword>
<sequence length="567" mass="62794">MSLLCPTPAGSALQGIRCCAPRAARMSRVAHFTTLVDSGLGPRPASPTYNDALKYLNSLQNNHKVLEARRKNPPKDLTKNDSLHEMLQSVEDAGYKPSEFDRLNAVHVAGTKGKGTTCAFVNSILDQYRERYGTPKQIGLYTSPHLLSVCERIRINSKSISEQKFTQYFFELWDRLEHGAHRRGADPGLKPAYFRYLTLLSLHAFVREEVDVAIYEVGVGGEFDSTNVLSKPAAVGITSLDIDHVQVLGNTVEEIAWHKAGIMKLGSPAYTVAQPQGAMKVLQKRAEEKQVVLREVPIGRCLTNVPIFPDEDYQKTNASLAIVLASRVLDKFDLPLDARCPDVASGKGQSEQATVSLEEELPNLFKSGLTTSLWRGRGEIVKRDYGTWYLDGAHTTASLKIVCDWFGRIIHGARNEGGEDSLPILIFNQQAETRNARQLIDTVQQTLRQQWAVQPEAAIFCSNVTYKTNEYKPDFVDSNSDPTAVETLSMQRDYSQWWKEADPKSSTHVVRSIEEAVELARKTCERQPERRAHILVTGTFRIVGGALAILEGSGIATEASTTASCSG</sequence>
<evidence type="ECO:0000313" key="21">
    <source>
        <dbReference type="Proteomes" id="UP000073492"/>
    </source>
</evidence>
<dbReference type="PROSITE" id="PS01012">
    <property type="entry name" value="FOLYLPOLYGLU_SYNT_2"/>
    <property type="match status" value="1"/>
</dbReference>
<evidence type="ECO:0000256" key="18">
    <source>
        <dbReference type="PIRSR" id="PIRSR038895-1"/>
    </source>
</evidence>
<accession>A0A139I4N3</accession>
<feature type="binding site" evidence="19">
    <location>
        <position position="216"/>
    </location>
    <ligand>
        <name>Mg(2+)</name>
        <dbReference type="ChEBI" id="CHEBI:18420"/>
        <label>1</label>
    </ligand>
</feature>
<keyword evidence="12 18" id="KW-0067">ATP-binding</keyword>
<keyword evidence="13 19" id="KW-0460">Magnesium</keyword>
<comment type="function">
    <text evidence="17">Catalyzes conversion of folates to polyglutamate derivatives allowing concentration of folate compounds in the cell and the intracellular retention of these cofactors, which are important substrates for most of the folate-dependent enzymes that are involved in one-carbon transfer reactions involved in purine, pyrimidine and amino acid synthesis.</text>
</comment>
<dbReference type="InterPro" id="IPR001645">
    <property type="entry name" value="Folylpolyglutamate_synth"/>
</dbReference>
<comment type="subcellular location">
    <subcellularLocation>
        <location evidence="3">Cytoplasm</location>
    </subcellularLocation>
    <subcellularLocation>
        <location evidence="1">Mitochondrion inner membrane</location>
    </subcellularLocation>
    <subcellularLocation>
        <location evidence="2">Mitochondrion matrix</location>
    </subcellularLocation>
</comment>
<dbReference type="NCBIfam" id="TIGR01499">
    <property type="entry name" value="folC"/>
    <property type="match status" value="1"/>
</dbReference>
<dbReference type="GO" id="GO:0005524">
    <property type="term" value="F:ATP binding"/>
    <property type="evidence" value="ECO:0007669"/>
    <property type="project" value="UniProtKB-KW"/>
</dbReference>
<dbReference type="SUPFAM" id="SSF53244">
    <property type="entry name" value="MurD-like peptide ligases, peptide-binding domain"/>
    <property type="match status" value="1"/>
</dbReference>
<dbReference type="STRING" id="113226.A0A139I4N3"/>
<comment type="caution">
    <text evidence="20">The sequence shown here is derived from an EMBL/GenBank/DDBJ whole genome shotgun (WGS) entry which is preliminary data.</text>
</comment>
<keyword evidence="21" id="KW-1185">Reference proteome</keyword>
<dbReference type="InterPro" id="IPR036615">
    <property type="entry name" value="Mur_ligase_C_dom_sf"/>
</dbReference>
<evidence type="ECO:0000256" key="6">
    <source>
        <dbReference type="ARBA" id="ARBA00022490"/>
    </source>
</evidence>
<evidence type="ECO:0000256" key="4">
    <source>
        <dbReference type="ARBA" id="ARBA00005150"/>
    </source>
</evidence>
<keyword evidence="8 17" id="KW-0436">Ligase</keyword>
<dbReference type="InterPro" id="IPR018109">
    <property type="entry name" value="Folylpolyglutamate_synth_CS"/>
</dbReference>
<evidence type="ECO:0000256" key="16">
    <source>
        <dbReference type="ARBA" id="ARBA00047493"/>
    </source>
</evidence>
<dbReference type="Proteomes" id="UP000073492">
    <property type="component" value="Unassembled WGS sequence"/>
</dbReference>
<evidence type="ECO:0000256" key="15">
    <source>
        <dbReference type="ARBA" id="ARBA00023136"/>
    </source>
</evidence>
<feature type="binding site" evidence="19">
    <location>
        <position position="143"/>
    </location>
    <ligand>
        <name>Mg(2+)</name>
        <dbReference type="ChEBI" id="CHEBI:18420"/>
        <label>1</label>
    </ligand>
</feature>
<feature type="binding site" evidence="19">
    <location>
        <position position="244"/>
    </location>
    <ligand>
        <name>Mg(2+)</name>
        <dbReference type="ChEBI" id="CHEBI:18420"/>
        <label>1</label>
    </ligand>
</feature>
<comment type="similarity">
    <text evidence="5 17">Belongs to the folylpolyglutamate synthase family.</text>
</comment>
<evidence type="ECO:0000256" key="8">
    <source>
        <dbReference type="ARBA" id="ARBA00022598"/>
    </source>
</evidence>
<evidence type="ECO:0000256" key="9">
    <source>
        <dbReference type="ARBA" id="ARBA00022723"/>
    </source>
</evidence>
<organism evidence="20 21">
    <name type="scientific">Pseudocercospora musae</name>
    <dbReference type="NCBI Taxonomy" id="113226"/>
    <lineage>
        <taxon>Eukaryota</taxon>
        <taxon>Fungi</taxon>
        <taxon>Dikarya</taxon>
        <taxon>Ascomycota</taxon>
        <taxon>Pezizomycotina</taxon>
        <taxon>Dothideomycetes</taxon>
        <taxon>Dothideomycetidae</taxon>
        <taxon>Mycosphaerellales</taxon>
        <taxon>Mycosphaerellaceae</taxon>
        <taxon>Pseudocercospora</taxon>
    </lineage>
</organism>
<dbReference type="GO" id="GO:0004326">
    <property type="term" value="F:tetrahydrofolylpolyglutamate synthase activity"/>
    <property type="evidence" value="ECO:0007669"/>
    <property type="project" value="UniProtKB-EC"/>
</dbReference>
<name>A0A139I4N3_9PEZI</name>
<keyword evidence="14" id="KW-0496">Mitochondrion</keyword>
<evidence type="ECO:0000256" key="3">
    <source>
        <dbReference type="ARBA" id="ARBA00004496"/>
    </source>
</evidence>
<dbReference type="GO" id="GO:0005829">
    <property type="term" value="C:cytosol"/>
    <property type="evidence" value="ECO:0007669"/>
    <property type="project" value="TreeGrafter"/>
</dbReference>
<keyword evidence="10 18" id="KW-0547">Nucleotide-binding</keyword>
<comment type="catalytic activity">
    <reaction evidence="16 17">
        <text>(6S)-5,6,7,8-tetrahydrofolyl-(gamma-L-Glu)(n) + L-glutamate + ATP = (6S)-5,6,7,8-tetrahydrofolyl-(gamma-L-Glu)(n+1) + ADP + phosphate + H(+)</text>
        <dbReference type="Rhea" id="RHEA:10580"/>
        <dbReference type="Rhea" id="RHEA-COMP:14738"/>
        <dbReference type="Rhea" id="RHEA-COMP:14740"/>
        <dbReference type="ChEBI" id="CHEBI:15378"/>
        <dbReference type="ChEBI" id="CHEBI:29985"/>
        <dbReference type="ChEBI" id="CHEBI:30616"/>
        <dbReference type="ChEBI" id="CHEBI:43474"/>
        <dbReference type="ChEBI" id="CHEBI:141005"/>
        <dbReference type="ChEBI" id="CHEBI:456216"/>
        <dbReference type="EC" id="6.3.2.17"/>
    </reaction>
</comment>
<dbReference type="GO" id="GO:0005759">
    <property type="term" value="C:mitochondrial matrix"/>
    <property type="evidence" value="ECO:0007669"/>
    <property type="project" value="UniProtKB-SubCell"/>
</dbReference>
<evidence type="ECO:0000256" key="7">
    <source>
        <dbReference type="ARBA" id="ARBA00022563"/>
    </source>
</evidence>
<evidence type="ECO:0000256" key="10">
    <source>
        <dbReference type="ARBA" id="ARBA00022741"/>
    </source>
</evidence>
<feature type="binding site" evidence="18">
    <location>
        <position position="377"/>
    </location>
    <ligand>
        <name>ATP</name>
        <dbReference type="ChEBI" id="CHEBI:30616"/>
    </ligand>
</feature>
<dbReference type="OrthoDB" id="5212574at2759"/>
<reference evidence="20 21" key="1">
    <citation type="submission" date="2015-07" db="EMBL/GenBank/DDBJ databases">
        <title>Comparative genomics of the Sigatoka disease complex on banana suggests a link between parallel evolutionary changes in Pseudocercospora fijiensis and Pseudocercospora eumusae and increased virulence on the banana host.</title>
        <authorList>
            <person name="Chang T.-C."/>
            <person name="Salvucci A."/>
            <person name="Crous P.W."/>
            <person name="Stergiopoulos I."/>
        </authorList>
    </citation>
    <scope>NUCLEOTIDE SEQUENCE [LARGE SCALE GENOMIC DNA]</scope>
    <source>
        <strain evidence="20 21">CBS 116634</strain>
    </source>
</reference>
<evidence type="ECO:0000256" key="1">
    <source>
        <dbReference type="ARBA" id="ARBA00004273"/>
    </source>
</evidence>
<evidence type="ECO:0000256" key="13">
    <source>
        <dbReference type="ARBA" id="ARBA00022842"/>
    </source>
</evidence>
<keyword evidence="7 17" id="KW-0554">One-carbon metabolism</keyword>
<dbReference type="SUPFAM" id="SSF53623">
    <property type="entry name" value="MurD-like peptide ligases, catalytic domain"/>
    <property type="match status" value="1"/>
</dbReference>
<evidence type="ECO:0000256" key="19">
    <source>
        <dbReference type="PIRSR" id="PIRSR038895-2"/>
    </source>
</evidence>
<keyword evidence="9 19" id="KW-0479">Metal-binding</keyword>
<dbReference type="PANTHER" id="PTHR11136:SF5">
    <property type="entry name" value="FOLYLPOLYGLUTAMATE SYNTHASE, MITOCHONDRIAL"/>
    <property type="match status" value="1"/>
</dbReference>
<dbReference type="PANTHER" id="PTHR11136">
    <property type="entry name" value="FOLYLPOLYGLUTAMATE SYNTHASE-RELATED"/>
    <property type="match status" value="1"/>
</dbReference>
<gene>
    <name evidence="20" type="ORF">AC579_3032</name>
</gene>
<dbReference type="EMBL" id="LFZO01000329">
    <property type="protein sequence ID" value="KXT09545.1"/>
    <property type="molecule type" value="Genomic_DNA"/>
</dbReference>
<dbReference type="AlphaFoldDB" id="A0A139I4N3"/>
<dbReference type="PIRSF" id="PIRSF038895">
    <property type="entry name" value="FPGS"/>
    <property type="match status" value="1"/>
</dbReference>
<evidence type="ECO:0000256" key="14">
    <source>
        <dbReference type="ARBA" id="ARBA00023128"/>
    </source>
</evidence>
<comment type="cofactor">
    <cofactor evidence="17">
        <name>a monovalent cation</name>
        <dbReference type="ChEBI" id="CHEBI:60242"/>
    </cofactor>
    <text evidence="17">A monovalent cation.</text>
</comment>
<keyword evidence="6" id="KW-0963">Cytoplasm</keyword>
<dbReference type="FunFam" id="3.40.1190.10:FF:000009">
    <property type="entry name" value="Folylpolyglutamate synthase"/>
    <property type="match status" value="1"/>
</dbReference>
<protein>
    <recommendedName>
        <fullName evidence="17">Folylpolyglutamate synthase</fullName>
        <ecNumber evidence="17">6.3.2.17</ecNumber>
    </recommendedName>
    <alternativeName>
        <fullName evidence="17">Folylpoly-gamma-glutamate synthetase</fullName>
    </alternativeName>
    <alternativeName>
        <fullName evidence="17">Tetrahydrofolylpolyglutamate synthase</fullName>
    </alternativeName>
</protein>
<keyword evidence="11" id="KW-0999">Mitochondrion inner membrane</keyword>
<dbReference type="Gene3D" id="3.90.190.20">
    <property type="entry name" value="Mur ligase, C-terminal domain"/>
    <property type="match status" value="1"/>
</dbReference>
<evidence type="ECO:0000256" key="5">
    <source>
        <dbReference type="ARBA" id="ARBA00008276"/>
    </source>
</evidence>
<dbReference type="EC" id="6.3.2.17" evidence="17"/>
<evidence type="ECO:0000256" key="11">
    <source>
        <dbReference type="ARBA" id="ARBA00022792"/>
    </source>
</evidence>
<evidence type="ECO:0000256" key="2">
    <source>
        <dbReference type="ARBA" id="ARBA00004305"/>
    </source>
</evidence>
<evidence type="ECO:0000313" key="20">
    <source>
        <dbReference type="EMBL" id="KXT09545.1"/>
    </source>
</evidence>
<comment type="pathway">
    <text evidence="4 17">Cofactor biosynthesis; tetrahydrofolylpolyglutamate biosynthesis.</text>
</comment>
<dbReference type="Gene3D" id="3.40.1190.10">
    <property type="entry name" value="Mur-like, catalytic domain"/>
    <property type="match status" value="1"/>
</dbReference>
<dbReference type="GO" id="GO:0006730">
    <property type="term" value="P:one-carbon metabolic process"/>
    <property type="evidence" value="ECO:0007669"/>
    <property type="project" value="UniProtKB-KW"/>
</dbReference>
<feature type="binding site" evidence="18">
    <location>
        <position position="391"/>
    </location>
    <ligand>
        <name>ATP</name>
        <dbReference type="ChEBI" id="CHEBI:30616"/>
    </ligand>
</feature>
<dbReference type="InterPro" id="IPR036565">
    <property type="entry name" value="Mur-like_cat_sf"/>
</dbReference>
<evidence type="ECO:0000256" key="17">
    <source>
        <dbReference type="PIRNR" id="PIRNR038895"/>
    </source>
</evidence>
<proteinExistence type="inferred from homology"/>
<dbReference type="InterPro" id="IPR023600">
    <property type="entry name" value="Folylpolyglutamate_synth_euk"/>
</dbReference>